<dbReference type="SMART" id="SM00342">
    <property type="entry name" value="HTH_ARAC"/>
    <property type="match status" value="1"/>
</dbReference>
<name>A0A3S4T4C7_9FLAO</name>
<keyword evidence="4" id="KW-0472">Membrane</keyword>
<evidence type="ECO:0000256" key="1">
    <source>
        <dbReference type="ARBA" id="ARBA00023015"/>
    </source>
</evidence>
<gene>
    <name evidence="6" type="ORF">EPI11_02900</name>
</gene>
<dbReference type="GO" id="GO:0043565">
    <property type="term" value="F:sequence-specific DNA binding"/>
    <property type="evidence" value="ECO:0007669"/>
    <property type="project" value="InterPro"/>
</dbReference>
<dbReference type="Gene3D" id="1.10.10.60">
    <property type="entry name" value="Homeodomain-like"/>
    <property type="match status" value="2"/>
</dbReference>
<comment type="caution">
    <text evidence="6">The sequence shown here is derived from an EMBL/GenBank/DDBJ whole genome shotgun (WGS) entry which is preliminary data.</text>
</comment>
<keyword evidence="3" id="KW-0804">Transcription</keyword>
<dbReference type="Pfam" id="PF12833">
    <property type="entry name" value="HTH_18"/>
    <property type="match status" value="1"/>
</dbReference>
<dbReference type="EMBL" id="SBII01000001">
    <property type="protein sequence ID" value="RWX03891.1"/>
    <property type="molecule type" value="Genomic_DNA"/>
</dbReference>
<accession>A0A3S4T4C7</accession>
<protein>
    <submittedName>
        <fullName evidence="6">AraC family transcriptional regulator</fullName>
    </submittedName>
</protein>
<dbReference type="PROSITE" id="PS01124">
    <property type="entry name" value="HTH_ARAC_FAMILY_2"/>
    <property type="match status" value="1"/>
</dbReference>
<feature type="transmembrane region" description="Helical" evidence="4">
    <location>
        <begin position="167"/>
        <end position="185"/>
    </location>
</feature>
<evidence type="ECO:0000313" key="7">
    <source>
        <dbReference type="Proteomes" id="UP000287527"/>
    </source>
</evidence>
<keyword evidence="1" id="KW-0805">Transcription regulation</keyword>
<feature type="transmembrane region" description="Helical" evidence="4">
    <location>
        <begin position="137"/>
        <end position="155"/>
    </location>
</feature>
<dbReference type="PANTHER" id="PTHR43280">
    <property type="entry name" value="ARAC-FAMILY TRANSCRIPTIONAL REGULATOR"/>
    <property type="match status" value="1"/>
</dbReference>
<feature type="transmembrane region" description="Helical" evidence="4">
    <location>
        <begin position="12"/>
        <end position="31"/>
    </location>
</feature>
<dbReference type="OrthoDB" id="9779074at2"/>
<reference evidence="6 7" key="1">
    <citation type="submission" date="2019-01" db="EMBL/GenBank/DDBJ databases">
        <title>Flavobacterium sp. nov.,isolated from freshwater.</title>
        <authorList>
            <person name="Zhang R."/>
            <person name="Du Z.-J."/>
        </authorList>
    </citation>
    <scope>NUCLEOTIDE SEQUENCE [LARGE SCALE GENOMIC DNA]</scope>
    <source>
        <strain evidence="6 7">1E403</strain>
    </source>
</reference>
<feature type="transmembrane region" description="Helical" evidence="4">
    <location>
        <begin position="60"/>
        <end position="79"/>
    </location>
</feature>
<evidence type="ECO:0000313" key="6">
    <source>
        <dbReference type="EMBL" id="RWX03891.1"/>
    </source>
</evidence>
<keyword evidence="2" id="KW-0238">DNA-binding</keyword>
<dbReference type="GO" id="GO:0003700">
    <property type="term" value="F:DNA-binding transcription factor activity"/>
    <property type="evidence" value="ECO:0007669"/>
    <property type="project" value="InterPro"/>
</dbReference>
<feature type="transmembrane region" description="Helical" evidence="4">
    <location>
        <begin position="99"/>
        <end position="116"/>
    </location>
</feature>
<evidence type="ECO:0000256" key="2">
    <source>
        <dbReference type="ARBA" id="ARBA00023125"/>
    </source>
</evidence>
<dbReference type="AlphaFoldDB" id="A0A3S4T4C7"/>
<dbReference type="InterPro" id="IPR009057">
    <property type="entry name" value="Homeodomain-like_sf"/>
</dbReference>
<feature type="domain" description="HTH araC/xylS-type" evidence="5">
    <location>
        <begin position="211"/>
        <end position="317"/>
    </location>
</feature>
<evidence type="ECO:0000259" key="5">
    <source>
        <dbReference type="PROSITE" id="PS01124"/>
    </source>
</evidence>
<organism evidence="6 7">
    <name type="scientific">Flavobacterium cerinum</name>
    <dbReference type="NCBI Taxonomy" id="2502784"/>
    <lineage>
        <taxon>Bacteria</taxon>
        <taxon>Pseudomonadati</taxon>
        <taxon>Bacteroidota</taxon>
        <taxon>Flavobacteriia</taxon>
        <taxon>Flavobacteriales</taxon>
        <taxon>Flavobacteriaceae</taxon>
        <taxon>Flavobacterium</taxon>
    </lineage>
</organism>
<keyword evidence="4" id="KW-1133">Transmembrane helix</keyword>
<keyword evidence="7" id="KW-1185">Reference proteome</keyword>
<dbReference type="PROSITE" id="PS00041">
    <property type="entry name" value="HTH_ARAC_FAMILY_1"/>
    <property type="match status" value="1"/>
</dbReference>
<dbReference type="Proteomes" id="UP000287527">
    <property type="component" value="Unassembled WGS sequence"/>
</dbReference>
<dbReference type="InterPro" id="IPR018062">
    <property type="entry name" value="HTH_AraC-typ_CS"/>
</dbReference>
<proteinExistence type="predicted"/>
<dbReference type="PANTHER" id="PTHR43280:SF29">
    <property type="entry name" value="ARAC-FAMILY TRANSCRIPTIONAL REGULATOR"/>
    <property type="match status" value="1"/>
</dbReference>
<evidence type="ECO:0000256" key="3">
    <source>
        <dbReference type="ARBA" id="ARBA00023163"/>
    </source>
</evidence>
<keyword evidence="4" id="KW-0812">Transmembrane</keyword>
<dbReference type="SUPFAM" id="SSF46689">
    <property type="entry name" value="Homeodomain-like"/>
    <property type="match status" value="1"/>
</dbReference>
<sequence length="326" mass="37795">MLKLIESKNYFERYIVIILFFCLVDVVALFFNIKLPLGILYSPLVYLAFKSVIGGHTSYSYLHILPFFVFLFAYVFVHLGKQFSVNWISNFHEYYDKSYNMVLPVSLLSYATVIILSSKKNDTEDPLKEIGINKIRLISIASIVLSTLLVVRIIWYKINFSIDFDLAVYSFLGAVFFILFHYLFFSNYQSLQVASSVKAEKKQLFGGMDEDAFRKQLHECLEDTKLYLNTGLTLDVLAGKTNLSKHQLSHFLNTYMGKNFYQLIAEYRIAYAKKRLDEDTLITIETLAYECGFNSKTTLNKYFKESTGFAPSQYRYGIISKQLSLR</sequence>
<evidence type="ECO:0000256" key="4">
    <source>
        <dbReference type="SAM" id="Phobius"/>
    </source>
</evidence>
<dbReference type="InterPro" id="IPR018060">
    <property type="entry name" value="HTH_AraC"/>
</dbReference>